<keyword evidence="3 6" id="KW-0547">Nucleotide-binding</keyword>
<dbReference type="PROSITE" id="PS50979">
    <property type="entry name" value="BC"/>
    <property type="match status" value="1"/>
</dbReference>
<evidence type="ECO:0000259" key="8">
    <source>
        <dbReference type="PROSITE" id="PS50975"/>
    </source>
</evidence>
<dbReference type="InterPro" id="IPR005481">
    <property type="entry name" value="BC-like_N"/>
</dbReference>
<dbReference type="InterPro" id="IPR011761">
    <property type="entry name" value="ATP-grasp"/>
</dbReference>
<dbReference type="InterPro" id="IPR005482">
    <property type="entry name" value="Biotin_COase_C"/>
</dbReference>
<dbReference type="AlphaFoldDB" id="A0A5D4GUG3"/>
<dbReference type="PROSITE" id="PS50968">
    <property type="entry name" value="BIOTINYL_LIPOYL"/>
    <property type="match status" value="1"/>
</dbReference>
<dbReference type="RefSeq" id="WP_148916508.1">
    <property type="nucleotide sequence ID" value="NZ_VSZS01000067.1"/>
</dbReference>
<sequence>MIARLLVANRGEIACRVIRTARQMGIATVAVYSDADAEALHVRMADDAVRIGGAAAADSYLNIAAILEATAHTGADAVHPGYGFLSENADFAEACGRAGLAFVGPSPATIRAMGDKGRAKALMRAAGVPVVPGYDGEDQSPQRIASEAARMGFPVLVKAAAGGGGRGMRRVDRADDLPAALEGARREAENAFGNGTLLLERLVENARHIEVQVFGDTHGNIVHLGERDCSSQRRHQKIVEETPSPFVDDAMRSAMTDAAVAAAKAVDYIGAGTVEFIVSADRQFFFLEMNTRLQVEHPVTEMVTGLDLVEWQLRVAAGEALPLQQDEIGFSGHAIEARLCAEDPAAGFAPQTGKVLRWRPEAAERAGIRIDHGLAEGGEVTPFYDPMIAKIVAHGETREEAIGRLRSALADTPVLGVKTNRDFLLDLVGGDVFRVGGVTTDMIDAESWDGGAPSDSDFAIASAILALADGDDWFSSTGLRRCPVTLLGGGERRDCSVLFERGRLTGVEVGATVHDVAGLDPATVVSTRQGRALWLVSGGRIFVFDEPDPLERKSSAGDDRLVVSPVSGLLRHLAVAEGDTVAPGDVVAVVEAMKMETTLTAACGGIVMRVGGRAGGQVRSGDVLAEIADSE</sequence>
<dbReference type="InterPro" id="IPR050856">
    <property type="entry name" value="Biotin_carboxylase_complex"/>
</dbReference>
<dbReference type="PANTHER" id="PTHR18866:SF33">
    <property type="entry name" value="METHYLCROTONOYL-COA CARBOXYLASE SUBUNIT ALPHA, MITOCHONDRIAL-RELATED"/>
    <property type="match status" value="1"/>
</dbReference>
<dbReference type="Gene3D" id="3.30.470.20">
    <property type="entry name" value="ATP-grasp fold, B domain"/>
    <property type="match status" value="1"/>
</dbReference>
<evidence type="ECO:0000259" key="9">
    <source>
        <dbReference type="PROSITE" id="PS50979"/>
    </source>
</evidence>
<evidence type="ECO:0000256" key="5">
    <source>
        <dbReference type="ARBA" id="ARBA00023267"/>
    </source>
</evidence>
<dbReference type="SUPFAM" id="SSF51230">
    <property type="entry name" value="Single hybrid motif"/>
    <property type="match status" value="1"/>
</dbReference>
<dbReference type="Pfam" id="PF02785">
    <property type="entry name" value="Biotin_carb_C"/>
    <property type="match status" value="1"/>
</dbReference>
<dbReference type="Pfam" id="PF00364">
    <property type="entry name" value="Biotin_lipoyl"/>
    <property type="match status" value="1"/>
</dbReference>
<dbReference type="Pfam" id="PF00289">
    <property type="entry name" value="Biotin_carb_N"/>
    <property type="match status" value="1"/>
</dbReference>
<evidence type="ECO:0000256" key="1">
    <source>
        <dbReference type="ARBA" id="ARBA00001953"/>
    </source>
</evidence>
<dbReference type="InterPro" id="IPR001882">
    <property type="entry name" value="Biotin_BS"/>
</dbReference>
<evidence type="ECO:0000259" key="7">
    <source>
        <dbReference type="PROSITE" id="PS50968"/>
    </source>
</evidence>
<dbReference type="OrthoDB" id="9763189at2"/>
<dbReference type="GO" id="GO:0016874">
    <property type="term" value="F:ligase activity"/>
    <property type="evidence" value="ECO:0007669"/>
    <property type="project" value="UniProtKB-KW"/>
</dbReference>
<gene>
    <name evidence="10" type="ORF">FY036_19905</name>
</gene>
<dbReference type="PROSITE" id="PS50975">
    <property type="entry name" value="ATP_GRASP"/>
    <property type="match status" value="1"/>
</dbReference>
<dbReference type="GO" id="GO:0005524">
    <property type="term" value="F:ATP binding"/>
    <property type="evidence" value="ECO:0007669"/>
    <property type="project" value="UniProtKB-UniRule"/>
</dbReference>
<dbReference type="SUPFAM" id="SSF52440">
    <property type="entry name" value="PreATP-grasp domain"/>
    <property type="match status" value="1"/>
</dbReference>
<dbReference type="FunFam" id="3.40.50.20:FF:000010">
    <property type="entry name" value="Propionyl-CoA carboxylase subunit alpha"/>
    <property type="match status" value="1"/>
</dbReference>
<evidence type="ECO:0000313" key="11">
    <source>
        <dbReference type="Proteomes" id="UP000323258"/>
    </source>
</evidence>
<comment type="caution">
    <text evidence="10">The sequence shown here is derived from an EMBL/GenBank/DDBJ whole genome shotgun (WGS) entry which is preliminary data.</text>
</comment>
<keyword evidence="2" id="KW-0436">Ligase</keyword>
<dbReference type="PROSITE" id="PS00188">
    <property type="entry name" value="BIOTIN"/>
    <property type="match status" value="1"/>
</dbReference>
<dbReference type="GO" id="GO:0046872">
    <property type="term" value="F:metal ion binding"/>
    <property type="evidence" value="ECO:0007669"/>
    <property type="project" value="InterPro"/>
</dbReference>
<dbReference type="InterPro" id="IPR011054">
    <property type="entry name" value="Rudment_hybrid_motif"/>
</dbReference>
<organism evidence="10 11">
    <name type="scientific">Neoaquamicrobium microcysteis</name>
    <dbReference type="NCBI Taxonomy" id="2682781"/>
    <lineage>
        <taxon>Bacteria</taxon>
        <taxon>Pseudomonadati</taxon>
        <taxon>Pseudomonadota</taxon>
        <taxon>Alphaproteobacteria</taxon>
        <taxon>Hyphomicrobiales</taxon>
        <taxon>Phyllobacteriaceae</taxon>
        <taxon>Neoaquamicrobium</taxon>
    </lineage>
</organism>
<evidence type="ECO:0000256" key="2">
    <source>
        <dbReference type="ARBA" id="ARBA00022598"/>
    </source>
</evidence>
<evidence type="ECO:0000313" key="10">
    <source>
        <dbReference type="EMBL" id="TYR30150.1"/>
    </source>
</evidence>
<feature type="domain" description="Biotin carboxylation" evidence="9">
    <location>
        <begin position="1"/>
        <end position="448"/>
    </location>
</feature>
<dbReference type="SUPFAM" id="SSF56059">
    <property type="entry name" value="Glutathione synthetase ATP-binding domain-like"/>
    <property type="match status" value="1"/>
</dbReference>
<evidence type="ECO:0000256" key="6">
    <source>
        <dbReference type="PROSITE-ProRule" id="PRU00409"/>
    </source>
</evidence>
<dbReference type="SMART" id="SM00878">
    <property type="entry name" value="Biotin_carb_C"/>
    <property type="match status" value="1"/>
</dbReference>
<dbReference type="PROSITE" id="PS00866">
    <property type="entry name" value="CPSASE_1"/>
    <property type="match status" value="1"/>
</dbReference>
<dbReference type="PROSITE" id="PS00867">
    <property type="entry name" value="CPSASE_2"/>
    <property type="match status" value="1"/>
</dbReference>
<dbReference type="InterPro" id="IPR011053">
    <property type="entry name" value="Single_hybrid_motif"/>
</dbReference>
<dbReference type="Gene3D" id="2.40.50.100">
    <property type="match status" value="1"/>
</dbReference>
<dbReference type="InterPro" id="IPR005479">
    <property type="entry name" value="CPAse_ATP-bd"/>
</dbReference>
<dbReference type="InterPro" id="IPR000089">
    <property type="entry name" value="Biotin_lipoyl"/>
</dbReference>
<reference evidence="10 11" key="2">
    <citation type="submission" date="2019-09" db="EMBL/GenBank/DDBJ databases">
        <title>Mesorhizobium sp. MaA-C15 isolated from Microcystis aeruginosa.</title>
        <authorList>
            <person name="Jeong S.E."/>
            <person name="Jin H.M."/>
            <person name="Jeon C.O."/>
        </authorList>
    </citation>
    <scope>NUCLEOTIDE SEQUENCE [LARGE SCALE GENOMIC DNA]</scope>
    <source>
        <strain evidence="10 11">MaA-C15</strain>
    </source>
</reference>
<keyword evidence="4 6" id="KW-0067">ATP-binding</keyword>
<evidence type="ECO:0000256" key="4">
    <source>
        <dbReference type="ARBA" id="ARBA00022840"/>
    </source>
</evidence>
<dbReference type="NCBIfam" id="NF006367">
    <property type="entry name" value="PRK08591.1"/>
    <property type="match status" value="1"/>
</dbReference>
<dbReference type="EMBL" id="VSZS01000067">
    <property type="protein sequence ID" value="TYR30150.1"/>
    <property type="molecule type" value="Genomic_DNA"/>
</dbReference>
<dbReference type="SUPFAM" id="SSF51246">
    <property type="entry name" value="Rudiment single hybrid motif"/>
    <property type="match status" value="1"/>
</dbReference>
<evidence type="ECO:0000256" key="3">
    <source>
        <dbReference type="ARBA" id="ARBA00022741"/>
    </source>
</evidence>
<proteinExistence type="predicted"/>
<name>A0A5D4GUG3_9HYPH</name>
<keyword evidence="11" id="KW-1185">Reference proteome</keyword>
<feature type="domain" description="ATP-grasp" evidence="8">
    <location>
        <begin position="120"/>
        <end position="317"/>
    </location>
</feature>
<dbReference type="InterPro" id="IPR016185">
    <property type="entry name" value="PreATP-grasp_dom_sf"/>
</dbReference>
<dbReference type="Pfam" id="PF02786">
    <property type="entry name" value="CPSase_L_D2"/>
    <property type="match status" value="1"/>
</dbReference>
<dbReference type="FunFam" id="3.30.1490.20:FF:000003">
    <property type="entry name" value="acetyl-CoA carboxylase isoform X1"/>
    <property type="match status" value="1"/>
</dbReference>
<dbReference type="Proteomes" id="UP000323258">
    <property type="component" value="Unassembled WGS sequence"/>
</dbReference>
<dbReference type="CDD" id="cd06850">
    <property type="entry name" value="biotinyl_domain"/>
    <property type="match status" value="1"/>
</dbReference>
<protein>
    <submittedName>
        <fullName evidence="10">Acetyl-CoA carboxylase biotin carboxylase subunit</fullName>
    </submittedName>
</protein>
<accession>A0A5D4GUG3</accession>
<keyword evidence="5" id="KW-0092">Biotin</keyword>
<dbReference type="FunFam" id="3.30.470.20:FF:000028">
    <property type="entry name" value="Methylcrotonoyl-CoA carboxylase subunit alpha, mitochondrial"/>
    <property type="match status" value="1"/>
</dbReference>
<dbReference type="InterPro" id="IPR011764">
    <property type="entry name" value="Biotin_carboxylation_dom"/>
</dbReference>
<feature type="domain" description="Lipoyl-binding" evidence="7">
    <location>
        <begin position="543"/>
        <end position="628"/>
    </location>
</feature>
<dbReference type="PANTHER" id="PTHR18866">
    <property type="entry name" value="CARBOXYLASE:PYRUVATE/ACETYL-COA/PROPIONYL-COA CARBOXYLASE"/>
    <property type="match status" value="1"/>
</dbReference>
<reference evidence="10 11" key="1">
    <citation type="submission" date="2019-08" db="EMBL/GenBank/DDBJ databases">
        <authorList>
            <person name="Seo Y.L."/>
        </authorList>
    </citation>
    <scope>NUCLEOTIDE SEQUENCE [LARGE SCALE GENOMIC DNA]</scope>
    <source>
        <strain evidence="10 11">MaA-C15</strain>
    </source>
</reference>
<comment type="cofactor">
    <cofactor evidence="1">
        <name>biotin</name>
        <dbReference type="ChEBI" id="CHEBI:57586"/>
    </cofactor>
</comment>